<reference evidence="1 2" key="1">
    <citation type="submission" date="2018-01" db="EMBL/GenBank/DDBJ databases">
        <title>Species boundaries and ecological features among Paraburkholderia terrae DSMZ17804T, P. hospita DSMZ17164T and P. caribensis DSMZ13236T.</title>
        <authorList>
            <person name="Pratama A.A."/>
        </authorList>
    </citation>
    <scope>NUCLEOTIDE SEQUENCE [LARGE SCALE GENOMIC DNA]</scope>
    <source>
        <strain evidence="1 2">DSM 17804</strain>
    </source>
</reference>
<sequence length="1291" mass="144936">MIRMSVERVGAEGFRYQDLVTAWIGLQANTLPQATLLPEKIGGEDAELRFTCTSDEKILEIQVKGQQANQVGMDLLSNVLAHFPSRESDGTLLERLISDGRRYLVLVVRQRCNDSVKDFVVDEILPATPNERITNAHVKAVSAELTRVKSNKGRQKTTRLQEQRKEQRRELGGYDQGLLLAALQRVRIVERVKRNDLRENCTLLLRKARIFEDKAADAIRALTEAVTDAKDTHTDAMLGIKQILERLGGPLLLPTGYVVRGSEGDWERTLSTRDVLLLSGHPRCGKSDAARYIAHVFQDYGYEVQVGSRLDTALAFLEDSFAPRRTFILDDPLDNAERVHAELAALERLVQRTSNARKLIVTQSVGTLLEASRKTSLADCTIGRHRWHDLSAPPMEFVRTAWSSIARVQEVPDWLRRRVDHGIASSELTLELGCLRHLASMWEDIPETATLEDMSRTARQEARQLALSIIDRPGMADVLVALAAATTPELSLNEEDLRFILQRHVQDGRPSSRRRVLGVMHSLGANLPAEPQFPEYELLEPLTAEHGSALNFLERRRYIERDRFGNINLPLPFYRAAATDALRGDDRATVEAIRRLLDRALFCLSPRTSRAAARNVSWIRKEVQSIETSDWFLRLADAVKTSMFPATKDNCLAVLMEFEGGNLIEKDEKLIGIRKERWGDCIRAVTANEIDAYRFHDGEAWLVREGIDHRSLLAEFERRKVKIDTKTRKRLAANLADVKMPLPSVQAVVDILKLAEGGVLQISESMAVRLFQYDEGFVRAETARIWTSHSSDPRGVVWQTLCRDKHPAVILGALDGVVVGWPAYADDVKRALLEALSGMLASPLSRVVYAGHLLDIFAPSEYQNNEAPSKIFSVLFSGLLENFSPSGWLDESKLYGAVEIVVDTSPVSEAFVLLDAWSTYLERRTSAKLLPTDSGLAIARLILDATRNKPDLREGRIARLLAVKGTSAVARTLRDLLRRWSELTDAEQAAIADLLRRRRKDAKWLLAVAVTQPNLNEYQKILPGHLSSLAGTSAIEALRSMGATLADAALRTYCGAPTILSHVGLSDTGSQLWEDILLHVATLPGHRRFSLAVQKVFTSMRSEAALTLIRSAKREHVLVYFSAFLATAVVESWWRDEDIWAALLEKCVDAGVIAQSLLKMCDVANAVIDRWSEFEGWIPQKQYREIVEGQMQEDFVGHAVYVLHEQCLRGKISEKVFFEKVEQIRPYLKADQFKLAFTPRNLEVVSERFQQLFDEGAVAAFKERTSELEAARSELRRVVNGDDACEAWVAP</sequence>
<gene>
    <name evidence="1" type="ORF">C2L65_36615</name>
</gene>
<evidence type="ECO:0000313" key="1">
    <source>
        <dbReference type="EMBL" id="AUT65100.1"/>
    </source>
</evidence>
<proteinExistence type="predicted"/>
<dbReference type="Proteomes" id="UP000243502">
    <property type="component" value="Chromosome 3"/>
</dbReference>
<organism evidence="1 2">
    <name type="scientific">Paraburkholderia terrae</name>
    <dbReference type="NCBI Taxonomy" id="311230"/>
    <lineage>
        <taxon>Bacteria</taxon>
        <taxon>Pseudomonadati</taxon>
        <taxon>Pseudomonadota</taxon>
        <taxon>Betaproteobacteria</taxon>
        <taxon>Burkholderiales</taxon>
        <taxon>Burkholderiaceae</taxon>
        <taxon>Paraburkholderia</taxon>
    </lineage>
</organism>
<dbReference type="EMBL" id="CP026113">
    <property type="protein sequence ID" value="AUT65100.1"/>
    <property type="molecule type" value="Genomic_DNA"/>
</dbReference>
<dbReference type="KEGG" id="pter:C2L65_36615"/>
<name>A0A2I8F053_9BURK</name>
<protein>
    <submittedName>
        <fullName evidence="1">Uncharacterized protein</fullName>
    </submittedName>
</protein>
<evidence type="ECO:0000313" key="2">
    <source>
        <dbReference type="Proteomes" id="UP000243502"/>
    </source>
</evidence>
<accession>A0A2I8F053</accession>